<accession>A0A1E7DRB1</accession>
<keyword evidence="2" id="KW-1185">Reference proteome</keyword>
<dbReference type="OrthoDB" id="9841130at2"/>
<dbReference type="EMBL" id="MAMP01000012">
    <property type="protein sequence ID" value="OES45569.1"/>
    <property type="molecule type" value="Genomic_DNA"/>
</dbReference>
<comment type="caution">
    <text evidence="1">The sequence shown here is derived from an EMBL/GenBank/DDBJ whole genome shotgun (WGS) entry which is preliminary data.</text>
</comment>
<evidence type="ECO:0000313" key="2">
    <source>
        <dbReference type="Proteomes" id="UP000095658"/>
    </source>
</evidence>
<evidence type="ECO:0000313" key="1">
    <source>
        <dbReference type="EMBL" id="OES45569.1"/>
    </source>
</evidence>
<gene>
    <name evidence="1" type="ORF">BA724_01780</name>
</gene>
<reference evidence="1 2" key="1">
    <citation type="submission" date="2016-06" db="EMBL/GenBank/DDBJ databases">
        <title>Domibacillus iocasae genome sequencing.</title>
        <authorList>
            <person name="Verma A."/>
            <person name="Pal Y."/>
            <person name="Ojha A.K."/>
            <person name="Krishnamurthi S."/>
        </authorList>
    </citation>
    <scope>NUCLEOTIDE SEQUENCE [LARGE SCALE GENOMIC DNA]</scope>
    <source>
        <strain evidence="1 2">DSM 29979</strain>
    </source>
</reference>
<dbReference type="AlphaFoldDB" id="A0A1E7DRB1"/>
<organism evidence="1 2">
    <name type="scientific">Domibacillus iocasae</name>
    <dbReference type="NCBI Taxonomy" id="1714016"/>
    <lineage>
        <taxon>Bacteria</taxon>
        <taxon>Bacillati</taxon>
        <taxon>Bacillota</taxon>
        <taxon>Bacilli</taxon>
        <taxon>Bacillales</taxon>
        <taxon>Bacillaceae</taxon>
        <taxon>Domibacillus</taxon>
    </lineage>
</organism>
<sequence>MKQVVTMEEYMKMWDKTFQIESPETFLLKWNCVSCEKENREKASEFTQIANFALSHCYNCCSSNIIELKTKSMIIIEYNTKEANQ</sequence>
<name>A0A1E7DRB1_9BACI</name>
<protein>
    <submittedName>
        <fullName evidence="1">Uncharacterized protein</fullName>
    </submittedName>
</protein>
<dbReference type="Proteomes" id="UP000095658">
    <property type="component" value="Unassembled WGS sequence"/>
</dbReference>
<proteinExistence type="predicted"/>